<dbReference type="AlphaFoldDB" id="A0A6A5BYG0"/>
<evidence type="ECO:0000256" key="1">
    <source>
        <dbReference type="SAM" id="MobiDB-lite"/>
    </source>
</evidence>
<feature type="transmembrane region" description="Helical" evidence="2">
    <location>
        <begin position="69"/>
        <end position="93"/>
    </location>
</feature>
<protein>
    <submittedName>
        <fullName evidence="3">Uncharacterized protein</fullName>
    </submittedName>
</protein>
<name>A0A6A5BYG0_NAEFO</name>
<evidence type="ECO:0000313" key="3">
    <source>
        <dbReference type="EMBL" id="KAF0978610.1"/>
    </source>
</evidence>
<gene>
    <name evidence="3" type="ORF">FDP41_002430</name>
</gene>
<dbReference type="Proteomes" id="UP000444721">
    <property type="component" value="Unassembled WGS sequence"/>
</dbReference>
<keyword evidence="2" id="KW-1133">Transmembrane helix</keyword>
<dbReference type="GeneID" id="68109648"/>
<accession>A0A6A5BYG0</accession>
<proteinExistence type="predicted"/>
<dbReference type="OrthoDB" id="10333081at2759"/>
<keyword evidence="2" id="KW-0472">Membrane</keyword>
<sequence length="148" mass="17311">MATSTRQFSTINNNMREENDTTNNSKEPSQQKLSYHEIKQMKRMKELEERLTKGKGVGKLFTNPKEKQLVVTGLILTLVFCLASLLFSIYRVYDTRLQKQIRYFPSPFVMLNENGITCVDFFGTFSINVPKEHLPDEIIEEFEKKSYK</sequence>
<dbReference type="EMBL" id="VFQX01000029">
    <property type="protein sequence ID" value="KAF0978610.1"/>
    <property type="molecule type" value="Genomic_DNA"/>
</dbReference>
<reference evidence="3 4" key="1">
    <citation type="journal article" date="2019" name="Sci. Rep.">
        <title>Nanopore sequencing improves the draft genome of the human pathogenic amoeba Naegleria fowleri.</title>
        <authorList>
            <person name="Liechti N."/>
            <person name="Schurch N."/>
            <person name="Bruggmann R."/>
            <person name="Wittwer M."/>
        </authorList>
    </citation>
    <scope>NUCLEOTIDE SEQUENCE [LARGE SCALE GENOMIC DNA]</scope>
    <source>
        <strain evidence="3 4">ATCC 30894</strain>
    </source>
</reference>
<feature type="compositionally biased region" description="Polar residues" evidence="1">
    <location>
        <begin position="21"/>
        <end position="32"/>
    </location>
</feature>
<organism evidence="3 4">
    <name type="scientific">Naegleria fowleri</name>
    <name type="common">Brain eating amoeba</name>
    <dbReference type="NCBI Taxonomy" id="5763"/>
    <lineage>
        <taxon>Eukaryota</taxon>
        <taxon>Discoba</taxon>
        <taxon>Heterolobosea</taxon>
        <taxon>Tetramitia</taxon>
        <taxon>Eutetramitia</taxon>
        <taxon>Vahlkampfiidae</taxon>
        <taxon>Naegleria</taxon>
    </lineage>
</organism>
<keyword evidence="4" id="KW-1185">Reference proteome</keyword>
<feature type="region of interest" description="Disordered" evidence="1">
    <location>
        <begin position="1"/>
        <end position="32"/>
    </location>
</feature>
<dbReference type="VEuPathDB" id="AmoebaDB:NF0006740"/>
<keyword evidence="2" id="KW-0812">Transmembrane</keyword>
<dbReference type="OMA" id="IYRVYDT"/>
<dbReference type="RefSeq" id="XP_044563323.1">
    <property type="nucleotide sequence ID" value="XM_044705624.1"/>
</dbReference>
<comment type="caution">
    <text evidence="3">The sequence shown here is derived from an EMBL/GenBank/DDBJ whole genome shotgun (WGS) entry which is preliminary data.</text>
</comment>
<evidence type="ECO:0000313" key="4">
    <source>
        <dbReference type="Proteomes" id="UP000444721"/>
    </source>
</evidence>
<feature type="compositionally biased region" description="Polar residues" evidence="1">
    <location>
        <begin position="1"/>
        <end position="14"/>
    </location>
</feature>
<dbReference type="VEuPathDB" id="AmoebaDB:FDP41_002430"/>
<evidence type="ECO:0000256" key="2">
    <source>
        <dbReference type="SAM" id="Phobius"/>
    </source>
</evidence>